<evidence type="ECO:0000313" key="1">
    <source>
        <dbReference type="EMBL" id="KAH6921459.1"/>
    </source>
</evidence>
<organism evidence="1 2">
    <name type="scientific">Hyalomma asiaticum</name>
    <name type="common">Tick</name>
    <dbReference type="NCBI Taxonomy" id="266040"/>
    <lineage>
        <taxon>Eukaryota</taxon>
        <taxon>Metazoa</taxon>
        <taxon>Ecdysozoa</taxon>
        <taxon>Arthropoda</taxon>
        <taxon>Chelicerata</taxon>
        <taxon>Arachnida</taxon>
        <taxon>Acari</taxon>
        <taxon>Parasitiformes</taxon>
        <taxon>Ixodida</taxon>
        <taxon>Ixodoidea</taxon>
        <taxon>Ixodidae</taxon>
        <taxon>Hyalomminae</taxon>
        <taxon>Hyalomma</taxon>
    </lineage>
</organism>
<accession>A0ACB7RLN6</accession>
<sequence length="213" mass="23713">MARHHDYSHHGSRVAMESSMYVMECYVVSKHALVDKWFAAEHATELIIGVRALMYHQVPLTHEGNAQPVVVETISKPSDSQGCAEPISTGVVIGIRPPDSPDYSLESGCSDTCGKGDGHEHECEICHKIFNTCLHLLQHSVVHSKELPFMCMNCGAVFSCQEDESKHKSVHMNKELYQCVMCGESSPDETTFQEHILKHYGQPSFDCHLCPAV</sequence>
<comment type="caution">
    <text evidence="1">The sequence shown here is derived from an EMBL/GenBank/DDBJ whole genome shotgun (WGS) entry which is preliminary data.</text>
</comment>
<dbReference type="Proteomes" id="UP000821845">
    <property type="component" value="Chromosome 9"/>
</dbReference>
<evidence type="ECO:0000313" key="2">
    <source>
        <dbReference type="Proteomes" id="UP000821845"/>
    </source>
</evidence>
<name>A0ACB7RLN6_HYAAI</name>
<gene>
    <name evidence="1" type="ORF">HPB50_000607</name>
</gene>
<proteinExistence type="predicted"/>
<reference evidence="1" key="1">
    <citation type="submission" date="2020-05" db="EMBL/GenBank/DDBJ databases">
        <title>Large-scale comparative analyses of tick genomes elucidate their genetic diversity and vector capacities.</title>
        <authorList>
            <person name="Jia N."/>
            <person name="Wang J."/>
            <person name="Shi W."/>
            <person name="Du L."/>
            <person name="Sun Y."/>
            <person name="Zhan W."/>
            <person name="Jiang J."/>
            <person name="Wang Q."/>
            <person name="Zhang B."/>
            <person name="Ji P."/>
            <person name="Sakyi L.B."/>
            <person name="Cui X."/>
            <person name="Yuan T."/>
            <person name="Jiang B."/>
            <person name="Yang W."/>
            <person name="Lam T.T.-Y."/>
            <person name="Chang Q."/>
            <person name="Ding S."/>
            <person name="Wang X."/>
            <person name="Zhu J."/>
            <person name="Ruan X."/>
            <person name="Zhao L."/>
            <person name="Wei J."/>
            <person name="Que T."/>
            <person name="Du C."/>
            <person name="Cheng J."/>
            <person name="Dai P."/>
            <person name="Han X."/>
            <person name="Huang E."/>
            <person name="Gao Y."/>
            <person name="Liu J."/>
            <person name="Shao H."/>
            <person name="Ye R."/>
            <person name="Li L."/>
            <person name="Wei W."/>
            <person name="Wang X."/>
            <person name="Wang C."/>
            <person name="Yang T."/>
            <person name="Huo Q."/>
            <person name="Li W."/>
            <person name="Guo W."/>
            <person name="Chen H."/>
            <person name="Zhou L."/>
            <person name="Ni X."/>
            <person name="Tian J."/>
            <person name="Zhou Y."/>
            <person name="Sheng Y."/>
            <person name="Liu T."/>
            <person name="Pan Y."/>
            <person name="Xia L."/>
            <person name="Li J."/>
            <person name="Zhao F."/>
            <person name="Cao W."/>
        </authorList>
    </citation>
    <scope>NUCLEOTIDE SEQUENCE</scope>
    <source>
        <strain evidence="1">Hyas-2018</strain>
    </source>
</reference>
<protein>
    <submittedName>
        <fullName evidence="1">Uncharacterized protein</fullName>
    </submittedName>
</protein>
<dbReference type="EMBL" id="CM023489">
    <property type="protein sequence ID" value="KAH6921459.1"/>
    <property type="molecule type" value="Genomic_DNA"/>
</dbReference>
<keyword evidence="2" id="KW-1185">Reference proteome</keyword>